<dbReference type="RefSeq" id="WP_353862523.1">
    <property type="nucleotide sequence ID" value="NZ_CP088295.1"/>
</dbReference>
<keyword evidence="1" id="KW-0732">Signal</keyword>
<sequence length="297" mass="32430">MFRFTFHRIIPALLVALTAAFAPAAAQAETPPGAVQWTAKNLNSIKTATPISLFNNEVGKQLGYGNRTFGIDLDWTSSGGQFEFRAATASSNIRDHRKRPVTETENLSLYNTKTKRYVVFKKRGIWKAELEWSKTQSAQWQVHAQSGAKFALFNTQAGKYLDYQFKNYGINLGWFETATTAPVQSFSVPLTPQPVIQGFIPFAGSFGGGTQGKLLTVQNASDANTLRFVKPGKSTADCANADATITVAPRASLTADQLKTLYGSATPRLPVNFLACVSSTVPNVGLTFLNITYQLDR</sequence>
<name>A0ABY5PBC1_9ACTN</name>
<accession>A0ABY5PBC1</accession>
<feature type="signal peptide" evidence="1">
    <location>
        <begin position="1"/>
        <end position="28"/>
    </location>
</feature>
<gene>
    <name evidence="2" type="ORF">LRS13_14795</name>
</gene>
<dbReference type="Proteomes" id="UP001058860">
    <property type="component" value="Chromosome"/>
</dbReference>
<keyword evidence="3" id="KW-1185">Reference proteome</keyword>
<reference evidence="3" key="1">
    <citation type="submission" date="2021-11" db="EMBL/GenBank/DDBJ databases">
        <title>Cultivation dependent microbiological survey of springs from the worlds oldest radium mine currently devoted to the extraction of radon-saturated water.</title>
        <authorList>
            <person name="Kapinusova G."/>
            <person name="Smrhova T."/>
            <person name="Strejcek M."/>
            <person name="Suman J."/>
            <person name="Jani K."/>
            <person name="Pajer P."/>
            <person name="Uhlik O."/>
        </authorList>
    </citation>
    <scope>NUCLEOTIDE SEQUENCE [LARGE SCALE GENOMIC DNA]</scope>
    <source>
        <strain evidence="3">J379</strain>
    </source>
</reference>
<evidence type="ECO:0000313" key="3">
    <source>
        <dbReference type="Proteomes" id="UP001058860"/>
    </source>
</evidence>
<organism evidence="2 3">
    <name type="scientific">Svornostia abyssi</name>
    <dbReference type="NCBI Taxonomy" id="2898438"/>
    <lineage>
        <taxon>Bacteria</taxon>
        <taxon>Bacillati</taxon>
        <taxon>Actinomycetota</taxon>
        <taxon>Thermoleophilia</taxon>
        <taxon>Solirubrobacterales</taxon>
        <taxon>Baekduiaceae</taxon>
        <taxon>Svornostia</taxon>
    </lineage>
</organism>
<evidence type="ECO:0000313" key="2">
    <source>
        <dbReference type="EMBL" id="UUY01984.1"/>
    </source>
</evidence>
<dbReference type="EMBL" id="CP088295">
    <property type="protein sequence ID" value="UUY01984.1"/>
    <property type="molecule type" value="Genomic_DNA"/>
</dbReference>
<feature type="chain" id="PRO_5046761534" evidence="1">
    <location>
        <begin position="29"/>
        <end position="297"/>
    </location>
</feature>
<protein>
    <submittedName>
        <fullName evidence="2">Uncharacterized protein</fullName>
    </submittedName>
</protein>
<proteinExistence type="predicted"/>
<evidence type="ECO:0000256" key="1">
    <source>
        <dbReference type="SAM" id="SignalP"/>
    </source>
</evidence>